<reference evidence="2 3" key="1">
    <citation type="submission" date="2016-06" db="EMBL/GenBank/DDBJ databases">
        <title>Comparative genomics of the ectomycorrhizal sister species Rhizopogon vinicolor and Rhizopogon vesiculosus (Basidiomycota: Boletales) reveals a divergence of the mating type B locus.</title>
        <authorList>
            <consortium name="DOE Joint Genome Institute"/>
            <person name="Mujic A.B."/>
            <person name="Kuo A."/>
            <person name="Tritt A."/>
            <person name="Lipzen A."/>
            <person name="Chen C."/>
            <person name="Johnson J."/>
            <person name="Sharma A."/>
            <person name="Barry K."/>
            <person name="Grigoriev I.V."/>
            <person name="Spatafora J.W."/>
        </authorList>
    </citation>
    <scope>NUCLEOTIDE SEQUENCE [LARGE SCALE GENOMIC DNA]</scope>
    <source>
        <strain evidence="2 3">AM-OR11-026</strain>
    </source>
</reference>
<keyword evidence="1" id="KW-0812">Transmembrane</keyword>
<feature type="transmembrane region" description="Helical" evidence="1">
    <location>
        <begin position="238"/>
        <end position="257"/>
    </location>
</feature>
<dbReference type="Proteomes" id="UP000092154">
    <property type="component" value="Unassembled WGS sequence"/>
</dbReference>
<keyword evidence="3" id="KW-1185">Reference proteome</keyword>
<proteinExistence type="predicted"/>
<dbReference type="AlphaFoldDB" id="A0A1B7MZA1"/>
<accession>A0A1B7MZA1</accession>
<keyword evidence="1" id="KW-1133">Transmembrane helix</keyword>
<dbReference type="OrthoDB" id="2657527at2759"/>
<dbReference type="InParanoid" id="A0A1B7MZA1"/>
<sequence>MTFKDREDLEEASQCLPQSNVRRTRPGGHADGIARGFTSSPPLVRDLSMDDYPTQFAGQLGAADDLLVKMHPGPLSRECVSEPQIMKERVLEAKYYAEEECTMKRLDSLLNHVLFGAVVIAFLNKYASTQPDFRLYPFHTKLVPGLYEVFCAIENGTFTSGTFLSVFAAPSFTLWALQGVIDACFFVSPLVVVAAIFGKWVLGHFTASSGEDGSQTRKRPLHDWPKHVRARVLSCLEALHVILALSGVLYCMCWITGQSPVTGTYIVTGVAIFTLPACICITE</sequence>
<evidence type="ECO:0000256" key="1">
    <source>
        <dbReference type="SAM" id="Phobius"/>
    </source>
</evidence>
<evidence type="ECO:0000313" key="2">
    <source>
        <dbReference type="EMBL" id="OAX37891.1"/>
    </source>
</evidence>
<feature type="transmembrane region" description="Helical" evidence="1">
    <location>
        <begin position="109"/>
        <end position="127"/>
    </location>
</feature>
<keyword evidence="1" id="KW-0472">Membrane</keyword>
<gene>
    <name evidence="2" type="ORF">K503DRAFT_857062</name>
</gene>
<feature type="transmembrane region" description="Helical" evidence="1">
    <location>
        <begin position="263"/>
        <end position="282"/>
    </location>
</feature>
<organism evidence="2 3">
    <name type="scientific">Rhizopogon vinicolor AM-OR11-026</name>
    <dbReference type="NCBI Taxonomy" id="1314800"/>
    <lineage>
        <taxon>Eukaryota</taxon>
        <taxon>Fungi</taxon>
        <taxon>Dikarya</taxon>
        <taxon>Basidiomycota</taxon>
        <taxon>Agaricomycotina</taxon>
        <taxon>Agaricomycetes</taxon>
        <taxon>Agaricomycetidae</taxon>
        <taxon>Boletales</taxon>
        <taxon>Suillineae</taxon>
        <taxon>Rhizopogonaceae</taxon>
        <taxon>Rhizopogon</taxon>
    </lineage>
</organism>
<dbReference type="EMBL" id="KV448324">
    <property type="protein sequence ID" value="OAX37891.1"/>
    <property type="molecule type" value="Genomic_DNA"/>
</dbReference>
<protein>
    <submittedName>
        <fullName evidence="2">Uncharacterized protein</fullName>
    </submittedName>
</protein>
<evidence type="ECO:0000313" key="3">
    <source>
        <dbReference type="Proteomes" id="UP000092154"/>
    </source>
</evidence>
<name>A0A1B7MZA1_9AGAM</name>
<feature type="transmembrane region" description="Helical" evidence="1">
    <location>
        <begin position="172"/>
        <end position="197"/>
    </location>
</feature>